<accession>A0AAW0C196</accession>
<dbReference type="Proteomes" id="UP001383192">
    <property type="component" value="Unassembled WGS sequence"/>
</dbReference>
<dbReference type="EMBL" id="JAYKXP010000068">
    <property type="protein sequence ID" value="KAK7032040.1"/>
    <property type="molecule type" value="Genomic_DNA"/>
</dbReference>
<organism evidence="1 2">
    <name type="scientific">Paramarasmius palmivorus</name>
    <dbReference type="NCBI Taxonomy" id="297713"/>
    <lineage>
        <taxon>Eukaryota</taxon>
        <taxon>Fungi</taxon>
        <taxon>Dikarya</taxon>
        <taxon>Basidiomycota</taxon>
        <taxon>Agaricomycotina</taxon>
        <taxon>Agaricomycetes</taxon>
        <taxon>Agaricomycetidae</taxon>
        <taxon>Agaricales</taxon>
        <taxon>Marasmiineae</taxon>
        <taxon>Marasmiaceae</taxon>
        <taxon>Paramarasmius</taxon>
    </lineage>
</organism>
<evidence type="ECO:0000313" key="2">
    <source>
        <dbReference type="Proteomes" id="UP001383192"/>
    </source>
</evidence>
<sequence>MMAVTDLNAMMKQQKESMERAIALMEVEGLQVAQEYGNLLSRMSQVCGAAQNREGARRYKKLYDTFVRATKSVKNSTIAKKEEGSKKLHEEMQQQMTEHMATMGYQAQQAWK</sequence>
<protein>
    <submittedName>
        <fullName evidence="1">Uncharacterized protein</fullName>
    </submittedName>
</protein>
<evidence type="ECO:0000313" key="1">
    <source>
        <dbReference type="EMBL" id="KAK7032040.1"/>
    </source>
</evidence>
<comment type="caution">
    <text evidence="1">The sequence shown here is derived from an EMBL/GenBank/DDBJ whole genome shotgun (WGS) entry which is preliminary data.</text>
</comment>
<name>A0AAW0C196_9AGAR</name>
<gene>
    <name evidence="1" type="ORF">VNI00_013408</name>
</gene>
<dbReference type="AlphaFoldDB" id="A0AAW0C196"/>
<keyword evidence="2" id="KW-1185">Reference proteome</keyword>
<proteinExistence type="predicted"/>
<reference evidence="1 2" key="1">
    <citation type="submission" date="2024-01" db="EMBL/GenBank/DDBJ databases">
        <title>A draft genome for a cacao thread blight-causing isolate of Paramarasmius palmivorus.</title>
        <authorList>
            <person name="Baruah I.K."/>
            <person name="Bukari Y."/>
            <person name="Amoako-Attah I."/>
            <person name="Meinhardt L.W."/>
            <person name="Bailey B.A."/>
            <person name="Cohen S.P."/>
        </authorList>
    </citation>
    <scope>NUCLEOTIDE SEQUENCE [LARGE SCALE GENOMIC DNA]</scope>
    <source>
        <strain evidence="1 2">GH-12</strain>
    </source>
</reference>